<evidence type="ECO:0000256" key="7">
    <source>
        <dbReference type="ARBA" id="ARBA00007490"/>
    </source>
</evidence>
<dbReference type="Gene3D" id="3.40.50.300">
    <property type="entry name" value="P-loop containing nucleotide triphosphate hydrolases"/>
    <property type="match status" value="1"/>
</dbReference>
<evidence type="ECO:0000256" key="13">
    <source>
        <dbReference type="ARBA" id="ARBA00022777"/>
    </source>
</evidence>
<evidence type="ECO:0000256" key="16">
    <source>
        <dbReference type="ARBA" id="ARBA00029570"/>
    </source>
</evidence>
<evidence type="ECO:0000256" key="6">
    <source>
        <dbReference type="ARBA" id="ARBA00005159"/>
    </source>
</evidence>
<keyword evidence="11 20" id="KW-0808">Transferase</keyword>
<evidence type="ECO:0000256" key="10">
    <source>
        <dbReference type="ARBA" id="ARBA00022573"/>
    </source>
</evidence>
<comment type="catalytic activity">
    <reaction evidence="2">
        <text>adenosylcob(III)inamide phosphate + GTP + H(+) = adenosylcob(III)inamide-GDP + diphosphate</text>
        <dbReference type="Rhea" id="RHEA:22712"/>
        <dbReference type="ChEBI" id="CHEBI:15378"/>
        <dbReference type="ChEBI" id="CHEBI:33019"/>
        <dbReference type="ChEBI" id="CHEBI:37565"/>
        <dbReference type="ChEBI" id="CHEBI:58502"/>
        <dbReference type="ChEBI" id="CHEBI:60487"/>
        <dbReference type="EC" id="2.7.7.62"/>
    </reaction>
</comment>
<evidence type="ECO:0000256" key="9">
    <source>
        <dbReference type="ARBA" id="ARBA00012523"/>
    </source>
</evidence>
<organism evidence="20 21">
    <name type="scientific">Flammeovirga pectinis</name>
    <dbReference type="NCBI Taxonomy" id="2494373"/>
    <lineage>
        <taxon>Bacteria</taxon>
        <taxon>Pseudomonadati</taxon>
        <taxon>Bacteroidota</taxon>
        <taxon>Cytophagia</taxon>
        <taxon>Cytophagales</taxon>
        <taxon>Flammeovirgaceae</taxon>
        <taxon>Flammeovirga</taxon>
    </lineage>
</organism>
<dbReference type="CDD" id="cd00544">
    <property type="entry name" value="CobU"/>
    <property type="match status" value="1"/>
</dbReference>
<dbReference type="Proteomes" id="UP000267268">
    <property type="component" value="Chromosome 2"/>
</dbReference>
<dbReference type="OrthoDB" id="9799422at2"/>
<keyword evidence="12 19" id="KW-0547">Nucleotide-binding</keyword>
<evidence type="ECO:0000256" key="8">
    <source>
        <dbReference type="ARBA" id="ARBA00012016"/>
    </source>
</evidence>
<dbReference type="EC" id="2.7.1.156" evidence="8"/>
<dbReference type="GO" id="GO:0008820">
    <property type="term" value="F:cobinamide phosphate guanylyltransferase activity"/>
    <property type="evidence" value="ECO:0007669"/>
    <property type="project" value="UniProtKB-EC"/>
</dbReference>
<keyword evidence="21" id="KW-1185">Reference proteome</keyword>
<accession>A0A3Q9FVF4</accession>
<evidence type="ECO:0000256" key="14">
    <source>
        <dbReference type="ARBA" id="ARBA00022840"/>
    </source>
</evidence>
<comment type="catalytic activity">
    <reaction evidence="3">
        <text>adenosylcob(III)inamide + GTP = adenosylcob(III)inamide phosphate + GDP + H(+)</text>
        <dbReference type="Rhea" id="RHEA:15765"/>
        <dbReference type="ChEBI" id="CHEBI:2480"/>
        <dbReference type="ChEBI" id="CHEBI:15378"/>
        <dbReference type="ChEBI" id="CHEBI:37565"/>
        <dbReference type="ChEBI" id="CHEBI:58189"/>
        <dbReference type="ChEBI" id="CHEBI:58502"/>
        <dbReference type="EC" id="2.7.1.156"/>
    </reaction>
</comment>
<evidence type="ECO:0000256" key="15">
    <source>
        <dbReference type="ARBA" id="ARBA00023134"/>
    </source>
</evidence>
<dbReference type="PANTHER" id="PTHR34848">
    <property type="match status" value="1"/>
</dbReference>
<comment type="pathway">
    <text evidence="5">Cofactor biosynthesis; adenosylcobalamin biosynthesis; adenosylcobalamin from cob(II)yrinate a,c-diamide: step 6/7.</text>
</comment>
<evidence type="ECO:0000256" key="11">
    <source>
        <dbReference type="ARBA" id="ARBA00022679"/>
    </source>
</evidence>
<comment type="catalytic activity">
    <reaction evidence="1">
        <text>adenosylcob(III)inamide + ATP = adenosylcob(III)inamide phosphate + ADP + H(+)</text>
        <dbReference type="Rhea" id="RHEA:15769"/>
        <dbReference type="ChEBI" id="CHEBI:2480"/>
        <dbReference type="ChEBI" id="CHEBI:15378"/>
        <dbReference type="ChEBI" id="CHEBI:30616"/>
        <dbReference type="ChEBI" id="CHEBI:58502"/>
        <dbReference type="ChEBI" id="CHEBI:456216"/>
        <dbReference type="EC" id="2.7.1.156"/>
    </reaction>
</comment>
<evidence type="ECO:0000256" key="12">
    <source>
        <dbReference type="ARBA" id="ARBA00022741"/>
    </source>
</evidence>
<feature type="binding site" evidence="19">
    <location>
        <position position="63"/>
    </location>
    <ligand>
        <name>GTP</name>
        <dbReference type="ChEBI" id="CHEBI:37565"/>
    </ligand>
</feature>
<dbReference type="KEGG" id="fll:EI427_24995"/>
<feature type="binding site" evidence="19">
    <location>
        <position position="81"/>
    </location>
    <ligand>
        <name>GTP</name>
        <dbReference type="ChEBI" id="CHEBI:37565"/>
    </ligand>
</feature>
<evidence type="ECO:0000256" key="1">
    <source>
        <dbReference type="ARBA" id="ARBA00000312"/>
    </source>
</evidence>
<name>A0A3Q9FVF4_9BACT</name>
<dbReference type="PANTHER" id="PTHR34848:SF1">
    <property type="entry name" value="BIFUNCTIONAL ADENOSYLCOBALAMIN BIOSYNTHESIS PROTEIN COBU"/>
    <property type="match status" value="1"/>
</dbReference>
<keyword evidence="14" id="KW-0067">ATP-binding</keyword>
<dbReference type="EC" id="2.7.7.62" evidence="9"/>
<evidence type="ECO:0000313" key="20">
    <source>
        <dbReference type="EMBL" id="AZQ65472.1"/>
    </source>
</evidence>
<evidence type="ECO:0000256" key="4">
    <source>
        <dbReference type="ARBA" id="ARBA00003889"/>
    </source>
</evidence>
<dbReference type="InterPro" id="IPR003203">
    <property type="entry name" value="CobU/CobP"/>
</dbReference>
<feature type="active site" description="GMP-histidine intermediate" evidence="18">
    <location>
        <position position="51"/>
    </location>
</feature>
<dbReference type="Pfam" id="PF02283">
    <property type="entry name" value="CobU"/>
    <property type="match status" value="1"/>
</dbReference>
<dbReference type="AlphaFoldDB" id="A0A3Q9FVF4"/>
<dbReference type="InterPro" id="IPR027417">
    <property type="entry name" value="P-loop_NTPase"/>
</dbReference>
<evidence type="ECO:0000256" key="17">
    <source>
        <dbReference type="ARBA" id="ARBA00030571"/>
    </source>
</evidence>
<evidence type="ECO:0000256" key="3">
    <source>
        <dbReference type="ARBA" id="ARBA00001522"/>
    </source>
</evidence>
<dbReference type="EMBL" id="CP034563">
    <property type="protein sequence ID" value="AZQ65472.1"/>
    <property type="molecule type" value="Genomic_DNA"/>
</dbReference>
<evidence type="ECO:0000256" key="5">
    <source>
        <dbReference type="ARBA" id="ARBA00004692"/>
    </source>
</evidence>
<protein>
    <recommendedName>
        <fullName evidence="16">Adenosylcobinamide kinase</fullName>
        <ecNumber evidence="8">2.7.1.156</ecNumber>
        <ecNumber evidence="9">2.7.7.62</ecNumber>
    </recommendedName>
    <alternativeName>
        <fullName evidence="17">Adenosylcobinamide-phosphate guanylyltransferase</fullName>
    </alternativeName>
</protein>
<feature type="binding site" evidence="19">
    <location>
        <begin position="10"/>
        <end position="17"/>
    </location>
    <ligand>
        <name>GTP</name>
        <dbReference type="ChEBI" id="CHEBI:37565"/>
    </ligand>
</feature>
<evidence type="ECO:0000256" key="2">
    <source>
        <dbReference type="ARBA" id="ARBA00000711"/>
    </source>
</evidence>
<evidence type="ECO:0000313" key="21">
    <source>
        <dbReference type="Proteomes" id="UP000267268"/>
    </source>
</evidence>
<comment type="similarity">
    <text evidence="7">Belongs to the CobU/CobP family.</text>
</comment>
<keyword evidence="13 20" id="KW-0418">Kinase</keyword>
<reference evidence="20 21" key="1">
    <citation type="submission" date="2018-12" db="EMBL/GenBank/DDBJ databases">
        <title>Flammeovirga pectinis sp. nov., isolated from the gut of the Korean scallop, Patinopecten yessoensis.</title>
        <authorList>
            <person name="Bae J.-W."/>
            <person name="Jeong Y.-S."/>
            <person name="Kang W."/>
        </authorList>
    </citation>
    <scope>NUCLEOTIDE SEQUENCE [LARGE SCALE GENOMIC DNA]</scope>
    <source>
        <strain evidence="20 21">L12M1</strain>
    </source>
</reference>
<gene>
    <name evidence="20" type="ORF">EI427_24995</name>
</gene>
<evidence type="ECO:0000256" key="18">
    <source>
        <dbReference type="PIRSR" id="PIRSR006135-1"/>
    </source>
</evidence>
<keyword evidence="15 19" id="KW-0342">GTP-binding</keyword>
<comment type="pathway">
    <text evidence="6">Cofactor biosynthesis; adenosylcobalamin biosynthesis; adenosylcobalamin from cob(II)yrinate a,c-diamide: step 5/7.</text>
</comment>
<feature type="binding site" evidence="19">
    <location>
        <begin position="35"/>
        <end position="37"/>
    </location>
    <ligand>
        <name>GTP</name>
        <dbReference type="ChEBI" id="CHEBI:37565"/>
    </ligand>
</feature>
<dbReference type="GO" id="GO:0005524">
    <property type="term" value="F:ATP binding"/>
    <property type="evidence" value="ECO:0007669"/>
    <property type="project" value="UniProtKB-KW"/>
</dbReference>
<dbReference type="GO" id="GO:0009236">
    <property type="term" value="P:cobalamin biosynthetic process"/>
    <property type="evidence" value="ECO:0007669"/>
    <property type="project" value="UniProtKB-UniPathway"/>
</dbReference>
<dbReference type="RefSeq" id="WP_126620218.1">
    <property type="nucleotide sequence ID" value="NZ_CP034563.1"/>
</dbReference>
<comment type="function">
    <text evidence="4">Catalyzes ATP-dependent phosphorylation of adenosylcobinamide and addition of GMP to adenosylcobinamide phosphate.</text>
</comment>
<proteinExistence type="inferred from homology"/>
<dbReference type="GO" id="GO:0043752">
    <property type="term" value="F:adenosylcobinamide kinase activity"/>
    <property type="evidence" value="ECO:0007669"/>
    <property type="project" value="UniProtKB-EC"/>
</dbReference>
<evidence type="ECO:0000256" key="19">
    <source>
        <dbReference type="PIRSR" id="PIRSR006135-2"/>
    </source>
</evidence>
<sequence length="171" mass="19492">MKAKIHMITGGQRSGKSVFAERLALSLSPTPYYLATSKKWDKEYAERVGLHQQRRTSNWITIEEEIDIQQHQFKNKVVLMDCVTLWLTNIFDLCNYDKEKTLSKALAIWNELILQECTLIVVTNEIGLGGISMHKGSRQFTDIHGLLNQRIAEMAKEVTFIVSGLPLKVKG</sequence>
<dbReference type="GO" id="GO:0005525">
    <property type="term" value="F:GTP binding"/>
    <property type="evidence" value="ECO:0007669"/>
    <property type="project" value="UniProtKB-KW"/>
</dbReference>
<keyword evidence="20" id="KW-0548">Nucleotidyltransferase</keyword>
<dbReference type="PIRSF" id="PIRSF006135">
    <property type="entry name" value="CobU"/>
    <property type="match status" value="1"/>
</dbReference>
<dbReference type="SUPFAM" id="SSF52540">
    <property type="entry name" value="P-loop containing nucleoside triphosphate hydrolases"/>
    <property type="match status" value="1"/>
</dbReference>
<keyword evidence="10" id="KW-0169">Cobalamin biosynthesis</keyword>
<dbReference type="UniPathway" id="UPA00148">
    <property type="reaction ID" value="UER00236"/>
</dbReference>